<name>A0A6J7Q8M6_9ZZZZ</name>
<gene>
    <name evidence="1" type="ORF">UFOPK3164_01620</name>
    <name evidence="2" type="ORF">UFOPK3427_00615</name>
    <name evidence="3" type="ORF">UFOPK4112_00442</name>
</gene>
<protein>
    <submittedName>
        <fullName evidence="3">Unannotated protein</fullName>
    </submittedName>
</protein>
<reference evidence="3" key="1">
    <citation type="submission" date="2020-05" db="EMBL/GenBank/DDBJ databases">
        <authorList>
            <person name="Chiriac C."/>
            <person name="Salcher M."/>
            <person name="Ghai R."/>
            <person name="Kavagutti S V."/>
        </authorList>
    </citation>
    <scope>NUCLEOTIDE SEQUENCE</scope>
</reference>
<dbReference type="EMBL" id="CAFBPM010000003">
    <property type="protein sequence ID" value="CAB5013275.1"/>
    <property type="molecule type" value="Genomic_DNA"/>
</dbReference>
<organism evidence="3">
    <name type="scientific">freshwater metagenome</name>
    <dbReference type="NCBI Taxonomy" id="449393"/>
    <lineage>
        <taxon>unclassified sequences</taxon>
        <taxon>metagenomes</taxon>
        <taxon>ecological metagenomes</taxon>
    </lineage>
</organism>
<evidence type="ECO:0000313" key="3">
    <source>
        <dbReference type="EMBL" id="CAB5013275.1"/>
    </source>
</evidence>
<dbReference type="AlphaFoldDB" id="A0A6J7Q8M6"/>
<proteinExistence type="predicted"/>
<evidence type="ECO:0000313" key="1">
    <source>
        <dbReference type="EMBL" id="CAB4834291.1"/>
    </source>
</evidence>
<dbReference type="EMBL" id="CAFABE010000117">
    <property type="protein sequence ID" value="CAB4834291.1"/>
    <property type="molecule type" value="Genomic_DNA"/>
</dbReference>
<accession>A0A6J7Q8M6</accession>
<dbReference type="EMBL" id="CAFBLT010000001">
    <property type="protein sequence ID" value="CAB4868061.1"/>
    <property type="molecule type" value="Genomic_DNA"/>
</dbReference>
<evidence type="ECO:0000313" key="2">
    <source>
        <dbReference type="EMBL" id="CAB4868061.1"/>
    </source>
</evidence>
<sequence>MIIALFAIALVVVIIGCVVASFFVRRHRETDAPEAGWIKTDEVFNDPSTNRVMRVWLDQGGERHYVTEANQKSI</sequence>